<comment type="caution">
    <text evidence="9">The sequence shown here is derived from an EMBL/GenBank/DDBJ whole genome shotgun (WGS) entry which is preliminary data.</text>
</comment>
<dbReference type="InterPro" id="IPR011010">
    <property type="entry name" value="DNA_brk_join_enz"/>
</dbReference>
<protein>
    <submittedName>
        <fullName evidence="9">Site-specific recombinase XerC</fullName>
    </submittedName>
</protein>
<dbReference type="InterPro" id="IPR004107">
    <property type="entry name" value="Integrase_SAM-like_N"/>
</dbReference>
<dbReference type="PANTHER" id="PTHR30349:SF41">
    <property type="entry name" value="INTEGRASE_RECOMBINASE PROTEIN MJ0367-RELATED"/>
    <property type="match status" value="1"/>
</dbReference>
<feature type="compositionally biased region" description="Polar residues" evidence="6">
    <location>
        <begin position="425"/>
        <end position="447"/>
    </location>
</feature>
<dbReference type="AlphaFoldDB" id="A0A368VBJ4"/>
<dbReference type="InterPro" id="IPR002104">
    <property type="entry name" value="Integrase_catalytic"/>
</dbReference>
<dbReference type="SUPFAM" id="SSF56349">
    <property type="entry name" value="DNA breaking-rejoining enzymes"/>
    <property type="match status" value="1"/>
</dbReference>
<reference evidence="9 10" key="1">
    <citation type="submission" date="2018-07" db="EMBL/GenBank/DDBJ databases">
        <title>Genomic Encyclopedia of Type Strains, Phase III (KMG-III): the genomes of soil and plant-associated and newly described type strains.</title>
        <authorList>
            <person name="Whitman W."/>
        </authorList>
    </citation>
    <scope>NUCLEOTIDE SEQUENCE [LARGE SCALE GENOMIC DNA]</scope>
    <source>
        <strain evidence="9 10">CECT 8575</strain>
    </source>
</reference>
<organism evidence="9 10">
    <name type="scientific">Halopolyspora algeriensis</name>
    <dbReference type="NCBI Taxonomy" id="1500506"/>
    <lineage>
        <taxon>Bacteria</taxon>
        <taxon>Bacillati</taxon>
        <taxon>Actinomycetota</taxon>
        <taxon>Actinomycetes</taxon>
        <taxon>Actinomycetes incertae sedis</taxon>
        <taxon>Halopolyspora</taxon>
    </lineage>
</organism>
<dbReference type="GO" id="GO:0015074">
    <property type="term" value="P:DNA integration"/>
    <property type="evidence" value="ECO:0007669"/>
    <property type="project" value="UniProtKB-KW"/>
</dbReference>
<evidence type="ECO:0000256" key="6">
    <source>
        <dbReference type="SAM" id="MobiDB-lite"/>
    </source>
</evidence>
<evidence type="ECO:0000313" key="9">
    <source>
        <dbReference type="EMBL" id="RCW38486.1"/>
    </source>
</evidence>
<comment type="similarity">
    <text evidence="1">Belongs to the 'phage' integrase family.</text>
</comment>
<feature type="region of interest" description="Disordered" evidence="6">
    <location>
        <begin position="407"/>
        <end position="456"/>
    </location>
</feature>
<dbReference type="PROSITE" id="PS51898">
    <property type="entry name" value="TYR_RECOMBINASE"/>
    <property type="match status" value="1"/>
</dbReference>
<dbReference type="InterPro" id="IPR044068">
    <property type="entry name" value="CB"/>
</dbReference>
<evidence type="ECO:0000256" key="3">
    <source>
        <dbReference type="ARBA" id="ARBA00023125"/>
    </source>
</evidence>
<keyword evidence="2" id="KW-0229">DNA integration</keyword>
<keyword evidence="3 5" id="KW-0238">DNA-binding</keyword>
<feature type="domain" description="Core-binding (CB)" evidence="8">
    <location>
        <begin position="85"/>
        <end position="167"/>
    </location>
</feature>
<keyword evidence="4" id="KW-0233">DNA recombination</keyword>
<evidence type="ECO:0000256" key="5">
    <source>
        <dbReference type="PROSITE-ProRule" id="PRU01248"/>
    </source>
</evidence>
<dbReference type="Gene3D" id="1.10.443.10">
    <property type="entry name" value="Intergrase catalytic core"/>
    <property type="match status" value="1"/>
</dbReference>
<sequence>MSDKGRVYRRCACRGEDGKQLGKACPELAEDSKHGTWAFAVDLPTVDGKRKTMRRSGFSGPKAAKRELNKVLDRDKRNIRQDDRQTVADYLAGWLDGKQRILKPTTYLNYERYVRLDIVPALGAIKVERLHHDHVREFVGELESAGRGAVTIRRIMATLSSALKDGVDRRRLEFNAAAGVELPPVERSERQPWTAEQAVTFLDHAAEDRLGPLFEVLMGCGLRRGEALALRWQDVDIEGRVLHVRRTLSSVGGHLKVTVPKTKGSKAGVGLSGRVVDALKAQSARQAVERAEWAEAYEDDDLVFSRENGAPLRPEYVLKRFREISREAGLPEVRLHDLRHMAATLMLASGIPLSVVSKTLRHAQVGITADLYGHHSRETAHAAADAMGGALDAAAAERRNETAAREVLKADATTMRPQGADTGSAAITSETPNGARTAKNPQRTGGSKLSRPDVRP</sequence>
<evidence type="ECO:0000313" key="10">
    <source>
        <dbReference type="Proteomes" id="UP000253495"/>
    </source>
</evidence>
<name>A0A368VBJ4_9ACTN</name>
<evidence type="ECO:0000259" key="8">
    <source>
        <dbReference type="PROSITE" id="PS51900"/>
    </source>
</evidence>
<gene>
    <name evidence="9" type="ORF">DFQ14_12229</name>
</gene>
<evidence type="ECO:0000256" key="4">
    <source>
        <dbReference type="ARBA" id="ARBA00023172"/>
    </source>
</evidence>
<dbReference type="EMBL" id="QPJC01000022">
    <property type="protein sequence ID" value="RCW38486.1"/>
    <property type="molecule type" value="Genomic_DNA"/>
</dbReference>
<dbReference type="Gene3D" id="1.10.150.130">
    <property type="match status" value="1"/>
</dbReference>
<dbReference type="InterPro" id="IPR010998">
    <property type="entry name" value="Integrase_recombinase_N"/>
</dbReference>
<dbReference type="CDD" id="cd01189">
    <property type="entry name" value="INT_ICEBs1_C_like"/>
    <property type="match status" value="1"/>
</dbReference>
<dbReference type="InterPro" id="IPR013762">
    <property type="entry name" value="Integrase-like_cat_sf"/>
</dbReference>
<evidence type="ECO:0000256" key="2">
    <source>
        <dbReference type="ARBA" id="ARBA00022908"/>
    </source>
</evidence>
<accession>A0A368VBJ4</accession>
<proteinExistence type="inferred from homology"/>
<feature type="domain" description="Tyr recombinase" evidence="7">
    <location>
        <begin position="188"/>
        <end position="385"/>
    </location>
</feature>
<dbReference type="PROSITE" id="PS51900">
    <property type="entry name" value="CB"/>
    <property type="match status" value="1"/>
</dbReference>
<dbReference type="OrthoDB" id="3175606at2"/>
<dbReference type="Proteomes" id="UP000253495">
    <property type="component" value="Unassembled WGS sequence"/>
</dbReference>
<dbReference type="GO" id="GO:0006310">
    <property type="term" value="P:DNA recombination"/>
    <property type="evidence" value="ECO:0007669"/>
    <property type="project" value="UniProtKB-KW"/>
</dbReference>
<dbReference type="GO" id="GO:0003677">
    <property type="term" value="F:DNA binding"/>
    <property type="evidence" value="ECO:0007669"/>
    <property type="project" value="UniProtKB-UniRule"/>
</dbReference>
<dbReference type="PANTHER" id="PTHR30349">
    <property type="entry name" value="PHAGE INTEGRASE-RELATED"/>
    <property type="match status" value="1"/>
</dbReference>
<evidence type="ECO:0000256" key="1">
    <source>
        <dbReference type="ARBA" id="ARBA00008857"/>
    </source>
</evidence>
<evidence type="ECO:0000259" key="7">
    <source>
        <dbReference type="PROSITE" id="PS51898"/>
    </source>
</evidence>
<dbReference type="Pfam" id="PF00589">
    <property type="entry name" value="Phage_integrase"/>
    <property type="match status" value="1"/>
</dbReference>
<dbReference type="InterPro" id="IPR050090">
    <property type="entry name" value="Tyrosine_recombinase_XerCD"/>
</dbReference>
<keyword evidence="10" id="KW-1185">Reference proteome</keyword>
<dbReference type="Pfam" id="PF14659">
    <property type="entry name" value="Phage_int_SAM_3"/>
    <property type="match status" value="1"/>
</dbReference>